<protein>
    <recommendedName>
        <fullName evidence="1">F-box domain-containing protein</fullName>
    </recommendedName>
</protein>
<organism evidence="2 3">
    <name type="scientific">Ilex paraguariensis</name>
    <name type="common">yerba mate</name>
    <dbReference type="NCBI Taxonomy" id="185542"/>
    <lineage>
        <taxon>Eukaryota</taxon>
        <taxon>Viridiplantae</taxon>
        <taxon>Streptophyta</taxon>
        <taxon>Embryophyta</taxon>
        <taxon>Tracheophyta</taxon>
        <taxon>Spermatophyta</taxon>
        <taxon>Magnoliopsida</taxon>
        <taxon>eudicotyledons</taxon>
        <taxon>Gunneridae</taxon>
        <taxon>Pentapetalae</taxon>
        <taxon>asterids</taxon>
        <taxon>campanulids</taxon>
        <taxon>Aquifoliales</taxon>
        <taxon>Aquifoliaceae</taxon>
        <taxon>Ilex</taxon>
    </lineage>
</organism>
<dbReference type="PANTHER" id="PTHR47712:SF1">
    <property type="entry name" value="OS09G0555300 PROTEIN"/>
    <property type="match status" value="1"/>
</dbReference>
<dbReference type="Gene3D" id="1.20.1280.50">
    <property type="match status" value="1"/>
</dbReference>
<dbReference type="PANTHER" id="PTHR47712">
    <property type="entry name" value="OS09G0555300 PROTEIN"/>
    <property type="match status" value="1"/>
</dbReference>
<reference evidence="2 3" key="1">
    <citation type="submission" date="2024-02" db="EMBL/GenBank/DDBJ databases">
        <authorList>
            <person name="Vignale AGUSTIN F."/>
            <person name="Sosa J E."/>
            <person name="Modenutti C."/>
        </authorList>
    </citation>
    <scope>NUCLEOTIDE SEQUENCE [LARGE SCALE GENOMIC DNA]</scope>
</reference>
<dbReference type="InterPro" id="IPR015915">
    <property type="entry name" value="Kelch-typ_b-propeller"/>
</dbReference>
<evidence type="ECO:0000313" key="2">
    <source>
        <dbReference type="EMBL" id="CAK9178302.1"/>
    </source>
</evidence>
<name>A0ABC8UE20_9AQUA</name>
<dbReference type="AlphaFoldDB" id="A0ABC8UE20"/>
<dbReference type="SUPFAM" id="SSF81383">
    <property type="entry name" value="F-box domain"/>
    <property type="match status" value="1"/>
</dbReference>
<comment type="caution">
    <text evidence="2">The sequence shown here is derived from an EMBL/GenBank/DDBJ whole genome shotgun (WGS) entry which is preliminary data.</text>
</comment>
<dbReference type="SMART" id="SM00256">
    <property type="entry name" value="FBOX"/>
    <property type="match status" value="1"/>
</dbReference>
<dbReference type="SUPFAM" id="SSF50965">
    <property type="entry name" value="Galactose oxidase, central domain"/>
    <property type="match status" value="1"/>
</dbReference>
<dbReference type="EMBL" id="CAUOFW020007279">
    <property type="protein sequence ID" value="CAK9178302.1"/>
    <property type="molecule type" value="Genomic_DNA"/>
</dbReference>
<accession>A0ABC8UE20</accession>
<proteinExistence type="predicted"/>
<evidence type="ECO:0000259" key="1">
    <source>
        <dbReference type="SMART" id="SM00256"/>
    </source>
</evidence>
<evidence type="ECO:0000313" key="3">
    <source>
        <dbReference type="Proteomes" id="UP001642360"/>
    </source>
</evidence>
<sequence>MMSERLTGETSFPRDFEALSVSKRLVRSVSQKLKKKNHRGSEGDEEDDMRGVSLRCLTLYGRGGGCKVGADTGDEFGDPGSRRRSSASEEGKGYVTICGTEETTVDCFSYGMKEKFWKRNSRKVLELAESQRNGGVNVFLPDDILEMCLVRLPLISLMNARLVNRKWRNLTTTPRFMQMRREGLYQNPWLFLFGVVRHGYCSGEIHAFDVSLNQWHKIDAEVLKGRFLFSIASMRDEVYIVGGCSSLTNFGKVDRSSFKTHKGVLVFSPLTKLWRKSASMKYARSSPIVGVYEVSSDSLIIRNQQNRQDRRFLRSRIGGVSDVYEDPHRLSVRRQLRHSLDGNEVSLLPNTRPYQFARQKSEHSKTQDCKRFVMIVVGGLGSWDEPLDSGEIYDSLSNKWMEIQRLPLDFGVVCSGVVCNGMFYIYSETDKLAGYDIERGYWIGIQMTPSPPRVHEYYPKLISCNDRLFMISVSWCEGDGQIGRRNKAVRKLWELNLIYLTWTEVSIHPDAPMDWNAAFVADRNLIFGVEMFKIFGQVLDFLTVCDVSQTGTNWSHVSRNQVAHELDASSCMTKSMAVLHL</sequence>
<dbReference type="InterPro" id="IPR011043">
    <property type="entry name" value="Gal_Oxase/kelch_b-propeller"/>
</dbReference>
<dbReference type="SMART" id="SM00612">
    <property type="entry name" value="Kelch"/>
    <property type="match status" value="2"/>
</dbReference>
<dbReference type="InterPro" id="IPR006652">
    <property type="entry name" value="Kelch_1"/>
</dbReference>
<gene>
    <name evidence="2" type="ORF">ILEXP_LOCUS48234</name>
</gene>
<dbReference type="Proteomes" id="UP001642360">
    <property type="component" value="Unassembled WGS sequence"/>
</dbReference>
<dbReference type="InterPro" id="IPR001810">
    <property type="entry name" value="F-box_dom"/>
</dbReference>
<dbReference type="InterPro" id="IPR036047">
    <property type="entry name" value="F-box-like_dom_sf"/>
</dbReference>
<dbReference type="Gene3D" id="2.120.10.80">
    <property type="entry name" value="Kelch-type beta propeller"/>
    <property type="match status" value="1"/>
</dbReference>
<dbReference type="Pfam" id="PF01344">
    <property type="entry name" value="Kelch_1"/>
    <property type="match status" value="1"/>
</dbReference>
<dbReference type="FunFam" id="2.120.10.80:FF:000103">
    <property type="entry name" value="F-box/kelch-repeat protein At5g42360"/>
    <property type="match status" value="1"/>
</dbReference>
<keyword evidence="3" id="KW-1185">Reference proteome</keyword>
<feature type="domain" description="F-box" evidence="1">
    <location>
        <begin position="140"/>
        <end position="180"/>
    </location>
</feature>
<dbReference type="Pfam" id="PF00646">
    <property type="entry name" value="F-box"/>
    <property type="match status" value="1"/>
</dbReference>